<reference evidence="3" key="1">
    <citation type="submission" date="2012-06" db="EMBL/GenBank/DDBJ databases">
        <title>Complete sequence of Desulfitobacterium dehalogenans ATCC 51507.</title>
        <authorList>
            <person name="Lucas S."/>
            <person name="Han J."/>
            <person name="Lapidus A."/>
            <person name="Cheng J.-F."/>
            <person name="Goodwin L."/>
            <person name="Pitluck S."/>
            <person name="Peters L."/>
            <person name="Ovchinnikova G."/>
            <person name="Teshima H."/>
            <person name="Detter J.C."/>
            <person name="Han C."/>
            <person name="Tapia R."/>
            <person name="Land M."/>
            <person name="Hauser L."/>
            <person name="Kyrpides N."/>
            <person name="Ivanova N."/>
            <person name="Pagani I."/>
            <person name="Kruse T."/>
            <person name="de Vos W.M."/>
            <person name="Smidt H."/>
            <person name="Woyke T."/>
        </authorList>
    </citation>
    <scope>NUCLEOTIDE SEQUENCE [LARGE SCALE GENOMIC DNA]</scope>
    <source>
        <strain evidence="3">ATCC 51507 / DSM 9161 / JW/IU-DC1</strain>
    </source>
</reference>
<keyword evidence="1" id="KW-0812">Transmembrane</keyword>
<organism evidence="2 3">
    <name type="scientific">Desulfitobacterium dehalogenans (strain ATCC 51507 / DSM 9161 / JW/IU-DC1)</name>
    <dbReference type="NCBI Taxonomy" id="756499"/>
    <lineage>
        <taxon>Bacteria</taxon>
        <taxon>Bacillati</taxon>
        <taxon>Bacillota</taxon>
        <taxon>Clostridia</taxon>
        <taxon>Eubacteriales</taxon>
        <taxon>Desulfitobacteriaceae</taxon>
        <taxon>Desulfitobacterium</taxon>
    </lineage>
</organism>
<accession>I4AB75</accession>
<name>I4AB75_DESDJ</name>
<dbReference type="HOGENOM" id="CLU_1649398_0_0_9"/>
<gene>
    <name evidence="2" type="ordered locus">Desde_2907</name>
</gene>
<feature type="transmembrane region" description="Helical" evidence="1">
    <location>
        <begin position="7"/>
        <end position="24"/>
    </location>
</feature>
<evidence type="ECO:0000313" key="2">
    <source>
        <dbReference type="EMBL" id="AFM01210.1"/>
    </source>
</evidence>
<reference evidence="2 3" key="2">
    <citation type="journal article" date="2015" name="J. Bacteriol.">
        <title>Genomic, proteomic, and biochemical analysis of the organohalide respiratory pathway in Desulfitobacterium dehalogenans.</title>
        <authorList>
            <person name="Kruse T."/>
            <person name="van de Pas B.A."/>
            <person name="Atteia A."/>
            <person name="Krab K."/>
            <person name="Hagen W.R."/>
            <person name="Goodwin L."/>
            <person name="Chain P."/>
            <person name="Boeren S."/>
            <person name="Maphosa F."/>
            <person name="Schraa G."/>
            <person name="de Vos W.M."/>
            <person name="van der Oost J."/>
            <person name="Smidt H."/>
            <person name="Stams A.J."/>
        </authorList>
    </citation>
    <scope>NUCLEOTIDE SEQUENCE [LARGE SCALE GENOMIC DNA]</scope>
    <source>
        <strain evidence="3">ATCC 51507 / DSM 9161 / JW/IU-DC1</strain>
    </source>
</reference>
<evidence type="ECO:0000256" key="1">
    <source>
        <dbReference type="SAM" id="Phobius"/>
    </source>
</evidence>
<dbReference type="EMBL" id="CP003348">
    <property type="protein sequence ID" value="AFM01210.1"/>
    <property type="molecule type" value="Genomic_DNA"/>
</dbReference>
<protein>
    <submittedName>
        <fullName evidence="2">Uncharacterized protein</fullName>
    </submittedName>
</protein>
<dbReference type="RefSeq" id="WP_014794690.1">
    <property type="nucleotide sequence ID" value="NC_018017.1"/>
</dbReference>
<keyword evidence="3" id="KW-1185">Reference proteome</keyword>
<keyword evidence="1" id="KW-1133">Transmembrane helix</keyword>
<dbReference type="AlphaFoldDB" id="I4AB75"/>
<evidence type="ECO:0000313" key="3">
    <source>
        <dbReference type="Proteomes" id="UP000006053"/>
    </source>
</evidence>
<keyword evidence="1" id="KW-0472">Membrane</keyword>
<sequence length="160" mass="17763" precursor="true">MMKSKKIILSILCIFLFFIGILIVKLPEKVPTVEVEMSEVLSNGQSKVIPPIISIEEVVPLWIREKETNLASLVADKMAVDRDMVRIHFTTVPDGDAGMVSCSVVLAVEQGLKEETLNNILDLIVEEASEAGTQQTMLRKEDIIILNSKNEIVYPGNARL</sequence>
<dbReference type="KEGG" id="ddh:Desde_2907"/>
<dbReference type="Proteomes" id="UP000006053">
    <property type="component" value="Chromosome"/>
</dbReference>
<proteinExistence type="predicted"/>